<dbReference type="EMBL" id="PDEM01000024">
    <property type="protein sequence ID" value="PHZ84560.1"/>
    <property type="molecule type" value="Genomic_DNA"/>
</dbReference>
<dbReference type="AlphaFoldDB" id="A0A2G4YQK3"/>
<reference evidence="1 2" key="1">
    <citation type="submission" date="2017-10" db="EMBL/GenBank/DDBJ databases">
        <title>Frigbacter circumglobatus gen. nov. sp. nov., isolated from sediment cultured in situ.</title>
        <authorList>
            <person name="Zhao Z."/>
        </authorList>
    </citation>
    <scope>NUCLEOTIDE SEQUENCE [LARGE SCALE GENOMIC DNA]</scope>
    <source>
        <strain evidence="1 2">ZYL</strain>
    </source>
</reference>
<keyword evidence="2" id="KW-1185">Reference proteome</keyword>
<comment type="caution">
    <text evidence="1">The sequence shown here is derived from an EMBL/GenBank/DDBJ whole genome shotgun (WGS) entry which is preliminary data.</text>
</comment>
<evidence type="ECO:0000313" key="1">
    <source>
        <dbReference type="EMBL" id="PHZ84560.1"/>
    </source>
</evidence>
<dbReference type="InParanoid" id="A0A2G4YQK3"/>
<organism evidence="1 2">
    <name type="scientific">Paremcibacter congregatus</name>
    <dbReference type="NCBI Taxonomy" id="2043170"/>
    <lineage>
        <taxon>Bacteria</taxon>
        <taxon>Pseudomonadati</taxon>
        <taxon>Pseudomonadota</taxon>
        <taxon>Alphaproteobacteria</taxon>
        <taxon>Emcibacterales</taxon>
        <taxon>Emcibacteraceae</taxon>
        <taxon>Paremcibacter</taxon>
    </lineage>
</organism>
<protein>
    <submittedName>
        <fullName evidence="1">Uncharacterized protein</fullName>
    </submittedName>
</protein>
<evidence type="ECO:0000313" key="2">
    <source>
        <dbReference type="Proteomes" id="UP000229730"/>
    </source>
</evidence>
<proteinExistence type="predicted"/>
<dbReference type="Proteomes" id="UP000229730">
    <property type="component" value="Unassembled WGS sequence"/>
</dbReference>
<accession>A0A2G4YQK3</accession>
<sequence length="81" mass="9425">MGNEPSVLCLSGDVRDSRYRGKQSRQVVRRFSNVQELILFFHKEQFLCVVIIYRTSAIFQNNISNYGVFLGISLFLARHKI</sequence>
<name>A0A2G4YQK3_9PROT</name>
<gene>
    <name evidence="1" type="ORF">CRD36_12205</name>
</gene>